<dbReference type="EnsemblProtists" id="PYU1_T008991">
    <property type="protein sequence ID" value="PYU1_T008991"/>
    <property type="gene ID" value="PYU1_G008973"/>
</dbReference>
<reference evidence="2" key="2">
    <citation type="submission" date="2010-04" db="EMBL/GenBank/DDBJ databases">
        <authorList>
            <person name="Buell R."/>
            <person name="Hamilton J."/>
            <person name="Hostetler J."/>
        </authorList>
    </citation>
    <scope>NUCLEOTIDE SEQUENCE [LARGE SCALE GENOMIC DNA]</scope>
    <source>
        <strain evidence="2">DAOM:BR144</strain>
    </source>
</reference>
<reference evidence="1" key="3">
    <citation type="submission" date="2015-02" db="UniProtKB">
        <authorList>
            <consortium name="EnsemblProtists"/>
        </authorList>
    </citation>
    <scope>IDENTIFICATION</scope>
    <source>
        <strain evidence="1">DAOM BR144</strain>
    </source>
</reference>
<dbReference type="EMBL" id="GL376599">
    <property type="status" value="NOT_ANNOTATED_CDS"/>
    <property type="molecule type" value="Genomic_DNA"/>
</dbReference>
<proteinExistence type="predicted"/>
<evidence type="ECO:0000313" key="2">
    <source>
        <dbReference type="Proteomes" id="UP000019132"/>
    </source>
</evidence>
<evidence type="ECO:0000313" key="1">
    <source>
        <dbReference type="EnsemblProtists" id="PYU1_T008991"/>
    </source>
</evidence>
<keyword evidence="2" id="KW-1185">Reference proteome</keyword>
<dbReference type="AlphaFoldDB" id="K3WVJ3"/>
<name>K3WVJ3_GLOUD</name>
<reference evidence="2" key="1">
    <citation type="journal article" date="2010" name="Genome Biol.">
        <title>Genome sequence of the necrotrophic plant pathogen Pythium ultimum reveals original pathogenicity mechanisms and effector repertoire.</title>
        <authorList>
            <person name="Levesque C.A."/>
            <person name="Brouwer H."/>
            <person name="Cano L."/>
            <person name="Hamilton J.P."/>
            <person name="Holt C."/>
            <person name="Huitema E."/>
            <person name="Raffaele S."/>
            <person name="Robideau G.P."/>
            <person name="Thines M."/>
            <person name="Win J."/>
            <person name="Zerillo M.M."/>
            <person name="Beakes G.W."/>
            <person name="Boore J.L."/>
            <person name="Busam D."/>
            <person name="Dumas B."/>
            <person name="Ferriera S."/>
            <person name="Fuerstenberg S.I."/>
            <person name="Gachon C.M."/>
            <person name="Gaulin E."/>
            <person name="Govers F."/>
            <person name="Grenville-Briggs L."/>
            <person name="Horner N."/>
            <person name="Hostetler J."/>
            <person name="Jiang R.H."/>
            <person name="Johnson J."/>
            <person name="Krajaejun T."/>
            <person name="Lin H."/>
            <person name="Meijer H.J."/>
            <person name="Moore B."/>
            <person name="Morris P."/>
            <person name="Phuntmart V."/>
            <person name="Puiu D."/>
            <person name="Shetty J."/>
            <person name="Stajich J.E."/>
            <person name="Tripathy S."/>
            <person name="Wawra S."/>
            <person name="van West P."/>
            <person name="Whitty B.R."/>
            <person name="Coutinho P.M."/>
            <person name="Henrissat B."/>
            <person name="Martin F."/>
            <person name="Thomas P.D."/>
            <person name="Tyler B.M."/>
            <person name="De Vries R.P."/>
            <person name="Kamoun S."/>
            <person name="Yandell M."/>
            <person name="Tisserat N."/>
            <person name="Buell C.R."/>
        </authorList>
    </citation>
    <scope>NUCLEOTIDE SEQUENCE</scope>
    <source>
        <strain evidence="2">DAOM:BR144</strain>
    </source>
</reference>
<sequence length="182" mass="20795">MAAIRGVAPVRAFVDIVTKLCSTPDYQWVDFYDAFWKRALISPILNHSRVHRGDEVMAFDCFEKLVETKGPKFMLDFSQEPFTRVQLETRRGFFDLDTKTALGEHRYEVLTKLATPSAGRRRSKVEIGICFSATDLPASVAQELLALLKDVSQRRHSHHSELGPMFEITTIWIPGFSMKDPF</sequence>
<organism evidence="1 2">
    <name type="scientific">Globisporangium ultimum (strain ATCC 200006 / CBS 805.95 / DAOM BR144)</name>
    <name type="common">Pythium ultimum</name>
    <dbReference type="NCBI Taxonomy" id="431595"/>
    <lineage>
        <taxon>Eukaryota</taxon>
        <taxon>Sar</taxon>
        <taxon>Stramenopiles</taxon>
        <taxon>Oomycota</taxon>
        <taxon>Peronosporomycetes</taxon>
        <taxon>Pythiales</taxon>
        <taxon>Pythiaceae</taxon>
        <taxon>Globisporangium</taxon>
    </lineage>
</organism>
<protein>
    <submittedName>
        <fullName evidence="1">Uncharacterized protein</fullName>
    </submittedName>
</protein>
<dbReference type="VEuPathDB" id="FungiDB:PYU1_G008973"/>
<dbReference type="Proteomes" id="UP000019132">
    <property type="component" value="Unassembled WGS sequence"/>
</dbReference>
<dbReference type="HOGENOM" id="CLU_1484860_0_0_1"/>
<accession>K3WVJ3</accession>
<dbReference type="InParanoid" id="K3WVJ3"/>